<dbReference type="Gene3D" id="2.60.120.230">
    <property type="match status" value="1"/>
</dbReference>
<evidence type="ECO:0000256" key="6">
    <source>
        <dbReference type="ARBA" id="ARBA00023002"/>
    </source>
</evidence>
<dbReference type="GO" id="GO:0004500">
    <property type="term" value="F:dopamine beta-monooxygenase activity"/>
    <property type="evidence" value="ECO:0007669"/>
    <property type="project" value="InterPro"/>
</dbReference>
<dbReference type="InterPro" id="IPR045266">
    <property type="entry name" value="DOH_DOMON"/>
</dbReference>
<dbReference type="GO" id="GO:0042420">
    <property type="term" value="P:dopamine catabolic process"/>
    <property type="evidence" value="ECO:0007669"/>
    <property type="project" value="TreeGrafter"/>
</dbReference>
<dbReference type="OrthoDB" id="10003276at2759"/>
<comment type="subcellular location">
    <subcellularLocation>
        <location evidence="2">Membrane</location>
    </subcellularLocation>
</comment>
<comment type="caution">
    <text evidence="12">The sequence shown here is derived from an EMBL/GenBank/DDBJ whole genome shotgun (WGS) entry which is preliminary data.</text>
</comment>
<evidence type="ECO:0000313" key="12">
    <source>
        <dbReference type="EMBL" id="CAH1785358.1"/>
    </source>
</evidence>
<dbReference type="FunFam" id="2.60.120.310:FF:000004">
    <property type="entry name" value="DBH-like monooxygenase protein 1"/>
    <property type="match status" value="1"/>
</dbReference>
<dbReference type="Gene3D" id="2.60.120.310">
    <property type="entry name" value="Copper type II, ascorbate-dependent monooxygenase, N-terminal domain"/>
    <property type="match status" value="1"/>
</dbReference>
<keyword evidence="8" id="KW-0503">Monooxygenase</keyword>
<dbReference type="CDD" id="cd09631">
    <property type="entry name" value="DOMON_DOH"/>
    <property type="match status" value="1"/>
</dbReference>
<dbReference type="GO" id="GO:0005507">
    <property type="term" value="F:copper ion binding"/>
    <property type="evidence" value="ECO:0007669"/>
    <property type="project" value="InterPro"/>
</dbReference>
<organism evidence="12 13">
    <name type="scientific">Owenia fusiformis</name>
    <name type="common">Polychaete worm</name>
    <dbReference type="NCBI Taxonomy" id="6347"/>
    <lineage>
        <taxon>Eukaryota</taxon>
        <taxon>Metazoa</taxon>
        <taxon>Spiralia</taxon>
        <taxon>Lophotrochozoa</taxon>
        <taxon>Annelida</taxon>
        <taxon>Polychaeta</taxon>
        <taxon>Sedentaria</taxon>
        <taxon>Canalipalpata</taxon>
        <taxon>Sabellida</taxon>
        <taxon>Oweniida</taxon>
        <taxon>Oweniidae</taxon>
        <taxon>Owenia</taxon>
    </lineage>
</organism>
<evidence type="ECO:0000256" key="9">
    <source>
        <dbReference type="ARBA" id="ARBA00023136"/>
    </source>
</evidence>
<dbReference type="InterPro" id="IPR036939">
    <property type="entry name" value="Cu2_ascorb_mOase_N_sf"/>
</dbReference>
<evidence type="ECO:0000256" key="7">
    <source>
        <dbReference type="ARBA" id="ARBA00023008"/>
    </source>
</evidence>
<dbReference type="AlphaFoldDB" id="A0A8J1Y1M1"/>
<dbReference type="GO" id="GO:0006589">
    <property type="term" value="P:octopamine biosynthetic process"/>
    <property type="evidence" value="ECO:0007669"/>
    <property type="project" value="TreeGrafter"/>
</dbReference>
<keyword evidence="10" id="KW-1015">Disulfide bond</keyword>
<keyword evidence="13" id="KW-1185">Reference proteome</keyword>
<dbReference type="GO" id="GO:0005615">
    <property type="term" value="C:extracellular space"/>
    <property type="evidence" value="ECO:0007669"/>
    <property type="project" value="TreeGrafter"/>
</dbReference>
<keyword evidence="5" id="KW-0732">Signal</keyword>
<dbReference type="Proteomes" id="UP000749559">
    <property type="component" value="Unassembled WGS sequence"/>
</dbReference>
<evidence type="ECO:0000313" key="13">
    <source>
        <dbReference type="Proteomes" id="UP000749559"/>
    </source>
</evidence>
<evidence type="ECO:0000256" key="1">
    <source>
        <dbReference type="ARBA" id="ARBA00001973"/>
    </source>
</evidence>
<gene>
    <name evidence="12" type="ORF">OFUS_LOCUS11427</name>
</gene>
<dbReference type="FunFam" id="2.60.40.1210:FF:000001">
    <property type="entry name" value="Monooxygenase, DBH-like 1, like"/>
    <property type="match status" value="1"/>
</dbReference>
<dbReference type="GO" id="GO:0030667">
    <property type="term" value="C:secretory granule membrane"/>
    <property type="evidence" value="ECO:0007669"/>
    <property type="project" value="TreeGrafter"/>
</dbReference>
<proteinExistence type="inferred from homology"/>
<dbReference type="PRINTS" id="PR00767">
    <property type="entry name" value="DBMONOXGNASE"/>
</dbReference>
<dbReference type="PANTHER" id="PTHR10157">
    <property type="entry name" value="DOPAMINE BETA HYDROXYLASE RELATED"/>
    <property type="match status" value="1"/>
</dbReference>
<sequence length="646" mass="72695">MIKLTAIVLFLLYGHCALANAARPDPTDQYDYNAALSTKDTYHIYWNYTNETITFEVHANTLGYVGFGFSPNGGMKRSDMIIGWVGADGTVYFKDRHTNDSLTTPTIDEKQDYYLDYGLEKDGWTVLKFWRLLDTCDDLDWPIDDGTVKVIWSYHPDDPSSDTDLLYHGQNRRGSKSIQLITHRGKSAPVLPDDVESLQFCLTNVSVPSRRTTYWCQGFLVPTFEKKQHVVAFKEIVQPGNEGLVHHIILYACHHEINESHHGYASKCFNPNMPDNMVLCTSIVFGWAVGAGMFALPPHAGMPIGPGSNFNFVLMEVHWDNPQSIQGLYDTSGLELIYTPTLRQYDATMLETGIISGHSFQVNPPHTPAFINPGTCTSECLTAAMAASNANDGIKLIGVQLHAHLAATGILVRHFRKGVELPEIQRDNNYDFNFQETRHLPQEVTVLPGDELRVECRYDTTSKDTVTWGGLGTLEEMCIAYIMYYPRINMTTCQTVSRTSELLSIAGVTETTESEDDYRYFDVRVVEPEKWTGRHFKDILRTEVDWTNATVRERFQDITYNAGRLALCRQSLAHVYYPDSKFLPPQNITKTLEKKPRVCLDPTFTTTQNAVTLSPSTESVGGMGTMAQASIPLVFLVAITFSHTYS</sequence>
<keyword evidence="9" id="KW-0472">Membrane</keyword>
<dbReference type="SUPFAM" id="SSF49344">
    <property type="entry name" value="CBD9-like"/>
    <property type="match status" value="1"/>
</dbReference>
<dbReference type="InterPro" id="IPR028460">
    <property type="entry name" value="Tbh/DBH"/>
</dbReference>
<evidence type="ECO:0000256" key="8">
    <source>
        <dbReference type="ARBA" id="ARBA00023033"/>
    </source>
</evidence>
<dbReference type="FunFam" id="2.60.120.230:FF:000001">
    <property type="entry name" value="Monooxygenase, DBH-like 1"/>
    <property type="match status" value="1"/>
</dbReference>
<dbReference type="PANTHER" id="PTHR10157:SF23">
    <property type="entry name" value="MOXD1 HOMOLOG 1"/>
    <property type="match status" value="1"/>
</dbReference>
<keyword evidence="6" id="KW-0560">Oxidoreductase</keyword>
<keyword evidence="7" id="KW-0186">Copper</keyword>
<dbReference type="InterPro" id="IPR008977">
    <property type="entry name" value="PHM/PNGase_F_dom_sf"/>
</dbReference>
<comment type="similarity">
    <text evidence="3">Belongs to the copper type II ascorbate-dependent monooxygenase family.</text>
</comment>
<evidence type="ECO:0000256" key="2">
    <source>
        <dbReference type="ARBA" id="ARBA00004370"/>
    </source>
</evidence>
<reference evidence="12" key="1">
    <citation type="submission" date="2022-03" db="EMBL/GenBank/DDBJ databases">
        <authorList>
            <person name="Martin C."/>
        </authorList>
    </citation>
    <scope>NUCLEOTIDE SEQUENCE</scope>
</reference>
<protein>
    <submittedName>
        <fullName evidence="12">Uncharacterized protein</fullName>
    </submittedName>
</protein>
<keyword evidence="11" id="KW-0325">Glycoprotein</keyword>
<accession>A0A8J1Y1M1</accession>
<keyword evidence="4" id="KW-0479">Metal-binding</keyword>
<dbReference type="SUPFAM" id="SSF49742">
    <property type="entry name" value="PHM/PNGase F"/>
    <property type="match status" value="2"/>
</dbReference>
<name>A0A8J1Y1M1_OWEFU</name>
<evidence type="ECO:0000256" key="11">
    <source>
        <dbReference type="ARBA" id="ARBA00023180"/>
    </source>
</evidence>
<dbReference type="InterPro" id="IPR024548">
    <property type="entry name" value="Cu2_monoox_C"/>
</dbReference>
<comment type="cofactor">
    <cofactor evidence="1">
        <name>Cu(2+)</name>
        <dbReference type="ChEBI" id="CHEBI:29036"/>
    </cofactor>
</comment>
<dbReference type="PROSITE" id="PS50836">
    <property type="entry name" value="DOMON"/>
    <property type="match status" value="1"/>
</dbReference>
<evidence type="ECO:0000256" key="10">
    <source>
        <dbReference type="ARBA" id="ARBA00023157"/>
    </source>
</evidence>
<evidence type="ECO:0000256" key="3">
    <source>
        <dbReference type="ARBA" id="ARBA00010676"/>
    </source>
</evidence>
<dbReference type="InterPro" id="IPR000323">
    <property type="entry name" value="Cu2_ascorb_mOase_N"/>
</dbReference>
<dbReference type="Pfam" id="PF01082">
    <property type="entry name" value="Cu2_monooxygen"/>
    <property type="match status" value="1"/>
</dbReference>
<dbReference type="Pfam" id="PF03351">
    <property type="entry name" value="DOMON"/>
    <property type="match status" value="1"/>
</dbReference>
<dbReference type="SMART" id="SM00664">
    <property type="entry name" value="DoH"/>
    <property type="match status" value="1"/>
</dbReference>
<dbReference type="Pfam" id="PF03712">
    <property type="entry name" value="Cu2_monoox_C"/>
    <property type="match status" value="1"/>
</dbReference>
<dbReference type="EMBL" id="CAIIXF020000006">
    <property type="protein sequence ID" value="CAH1785358.1"/>
    <property type="molecule type" value="Genomic_DNA"/>
</dbReference>
<evidence type="ECO:0000256" key="5">
    <source>
        <dbReference type="ARBA" id="ARBA00022729"/>
    </source>
</evidence>
<dbReference type="GO" id="GO:0042421">
    <property type="term" value="P:norepinephrine biosynthetic process"/>
    <property type="evidence" value="ECO:0007669"/>
    <property type="project" value="TreeGrafter"/>
</dbReference>
<dbReference type="InterPro" id="IPR014784">
    <property type="entry name" value="Cu2_ascorb_mOase-like_C"/>
</dbReference>
<dbReference type="InterPro" id="IPR005018">
    <property type="entry name" value="DOMON_domain"/>
</dbReference>
<dbReference type="Gene3D" id="2.60.40.1210">
    <property type="entry name" value="Cellobiose dehydrogenase, cytochrome domain"/>
    <property type="match status" value="1"/>
</dbReference>
<dbReference type="InterPro" id="IPR000945">
    <property type="entry name" value="DBH-like"/>
</dbReference>
<evidence type="ECO:0000256" key="4">
    <source>
        <dbReference type="ARBA" id="ARBA00022723"/>
    </source>
</evidence>